<evidence type="ECO:0000313" key="10">
    <source>
        <dbReference type="Proteomes" id="UP000053669"/>
    </source>
</evidence>
<sequence length="295" mass="32416">MSRTAVSPRTSTPPRRRPRPMKLRTVLLTAAGWLVALAFLAPYAEMLLTALKPTPELMKSPPSYLPSHWQWSNFTQIWSLTDPRVGEALLFSLYVAGASTLLALAVGLPAAYYTARHRFRGRGAFLILVLVTQMFAPTALLVGIYREMVSLNLTDTAEGLILVNAAFNLPFCVWILNAYFASIPKELEEAAWLDGTGRFGALTRVILPLAMPGVVTALVYTFIGAWNEYVVALTITSSGNRMTLTRAIPGFVTSYHEQWQYLFATSIVAIVPVVVLFVFVERYLVAGLTAGGVRG</sequence>
<proteinExistence type="inferred from homology"/>
<dbReference type="InterPro" id="IPR050901">
    <property type="entry name" value="BP-dep_ABC_trans_perm"/>
</dbReference>
<protein>
    <submittedName>
        <fullName evidence="9">Sugar ABC transporter permease</fullName>
    </submittedName>
</protein>
<evidence type="ECO:0000256" key="7">
    <source>
        <dbReference type="RuleBase" id="RU363032"/>
    </source>
</evidence>
<evidence type="ECO:0000256" key="6">
    <source>
        <dbReference type="ARBA" id="ARBA00023136"/>
    </source>
</evidence>
<dbReference type="InterPro" id="IPR000515">
    <property type="entry name" value="MetI-like"/>
</dbReference>
<feature type="transmembrane region" description="Helical" evidence="7">
    <location>
        <begin position="88"/>
        <end position="113"/>
    </location>
</feature>
<dbReference type="InterPro" id="IPR035906">
    <property type="entry name" value="MetI-like_sf"/>
</dbReference>
<evidence type="ECO:0000256" key="5">
    <source>
        <dbReference type="ARBA" id="ARBA00022989"/>
    </source>
</evidence>
<dbReference type="PANTHER" id="PTHR32243:SF18">
    <property type="entry name" value="INNER MEMBRANE ABC TRANSPORTER PERMEASE PROTEIN YCJP"/>
    <property type="match status" value="1"/>
</dbReference>
<comment type="caution">
    <text evidence="9">The sequence shown here is derived from an EMBL/GenBank/DDBJ whole genome shotgun (WGS) entry which is preliminary data.</text>
</comment>
<keyword evidence="3" id="KW-1003">Cell membrane</keyword>
<feature type="transmembrane region" description="Helical" evidence="7">
    <location>
        <begin position="259"/>
        <end position="280"/>
    </location>
</feature>
<feature type="domain" description="ABC transmembrane type-1" evidence="8">
    <location>
        <begin position="89"/>
        <end position="280"/>
    </location>
</feature>
<keyword evidence="2 7" id="KW-0813">Transport</keyword>
<keyword evidence="6 7" id="KW-0472">Membrane</keyword>
<dbReference type="CDD" id="cd06261">
    <property type="entry name" value="TM_PBP2"/>
    <property type="match status" value="1"/>
</dbReference>
<evidence type="ECO:0000256" key="3">
    <source>
        <dbReference type="ARBA" id="ARBA00022475"/>
    </source>
</evidence>
<name>A0A101S5L4_9ACTN</name>
<keyword evidence="4 7" id="KW-0812">Transmembrane</keyword>
<dbReference type="Proteomes" id="UP000053669">
    <property type="component" value="Unassembled WGS sequence"/>
</dbReference>
<evidence type="ECO:0000313" key="9">
    <source>
        <dbReference type="EMBL" id="KUN67865.1"/>
    </source>
</evidence>
<dbReference type="Gene3D" id="1.10.3720.10">
    <property type="entry name" value="MetI-like"/>
    <property type="match status" value="1"/>
</dbReference>
<evidence type="ECO:0000256" key="4">
    <source>
        <dbReference type="ARBA" id="ARBA00022692"/>
    </source>
</evidence>
<feature type="transmembrane region" description="Helical" evidence="7">
    <location>
        <begin position="160"/>
        <end position="180"/>
    </location>
</feature>
<dbReference type="Pfam" id="PF00528">
    <property type="entry name" value="BPD_transp_1"/>
    <property type="match status" value="1"/>
</dbReference>
<dbReference type="STRING" id="58343.AQJ46_22900"/>
<comment type="subcellular location">
    <subcellularLocation>
        <location evidence="1 7">Cell membrane</location>
        <topology evidence="1 7">Multi-pass membrane protein</topology>
    </subcellularLocation>
</comment>
<reference evidence="9 10" key="1">
    <citation type="submission" date="2015-10" db="EMBL/GenBank/DDBJ databases">
        <title>Draft genome sequence of Streptomyces canus DSM 40017, type strain for the species Streptomyces canus.</title>
        <authorList>
            <person name="Ruckert C."/>
            <person name="Winkler A."/>
            <person name="Kalinowski J."/>
            <person name="Kampfer P."/>
            <person name="Glaeser S."/>
        </authorList>
    </citation>
    <scope>NUCLEOTIDE SEQUENCE [LARGE SCALE GENOMIC DNA]</scope>
    <source>
        <strain evidence="9 10">DSM 40017</strain>
    </source>
</reference>
<evidence type="ECO:0000256" key="1">
    <source>
        <dbReference type="ARBA" id="ARBA00004651"/>
    </source>
</evidence>
<keyword evidence="5 7" id="KW-1133">Transmembrane helix</keyword>
<organism evidence="9 10">
    <name type="scientific">Streptomyces canus</name>
    <dbReference type="NCBI Taxonomy" id="58343"/>
    <lineage>
        <taxon>Bacteria</taxon>
        <taxon>Bacillati</taxon>
        <taxon>Actinomycetota</taxon>
        <taxon>Actinomycetes</taxon>
        <taxon>Kitasatosporales</taxon>
        <taxon>Streptomycetaceae</taxon>
        <taxon>Streptomyces</taxon>
        <taxon>Streptomyces aurantiacus group</taxon>
    </lineage>
</organism>
<evidence type="ECO:0000256" key="2">
    <source>
        <dbReference type="ARBA" id="ARBA00022448"/>
    </source>
</evidence>
<feature type="transmembrane region" description="Helical" evidence="7">
    <location>
        <begin position="125"/>
        <end position="145"/>
    </location>
</feature>
<comment type="similarity">
    <text evidence="7">Belongs to the binding-protein-dependent transport system permease family.</text>
</comment>
<gene>
    <name evidence="9" type="ORF">AQJ46_22900</name>
</gene>
<dbReference type="SUPFAM" id="SSF161098">
    <property type="entry name" value="MetI-like"/>
    <property type="match status" value="1"/>
</dbReference>
<accession>A0A101S5L4</accession>
<evidence type="ECO:0000259" key="8">
    <source>
        <dbReference type="PROSITE" id="PS50928"/>
    </source>
</evidence>
<dbReference type="AlphaFoldDB" id="A0A101S5L4"/>
<dbReference type="EMBL" id="LMWU01000021">
    <property type="protein sequence ID" value="KUN67865.1"/>
    <property type="molecule type" value="Genomic_DNA"/>
</dbReference>
<dbReference type="PANTHER" id="PTHR32243">
    <property type="entry name" value="MALTOSE TRANSPORT SYSTEM PERMEASE-RELATED"/>
    <property type="match status" value="1"/>
</dbReference>
<dbReference type="GO" id="GO:0055085">
    <property type="term" value="P:transmembrane transport"/>
    <property type="evidence" value="ECO:0007669"/>
    <property type="project" value="InterPro"/>
</dbReference>
<dbReference type="PROSITE" id="PS50928">
    <property type="entry name" value="ABC_TM1"/>
    <property type="match status" value="1"/>
</dbReference>
<feature type="transmembrane region" description="Helical" evidence="7">
    <location>
        <begin position="201"/>
        <end position="223"/>
    </location>
</feature>
<dbReference type="GO" id="GO:0005886">
    <property type="term" value="C:plasma membrane"/>
    <property type="evidence" value="ECO:0007669"/>
    <property type="project" value="UniProtKB-SubCell"/>
</dbReference>